<keyword evidence="3" id="KW-1185">Reference proteome</keyword>
<dbReference type="EMBL" id="OZ034814">
    <property type="protein sequence ID" value="CAL1363598.1"/>
    <property type="molecule type" value="Genomic_DNA"/>
</dbReference>
<evidence type="ECO:0000313" key="2">
    <source>
        <dbReference type="EMBL" id="CAL1363598.1"/>
    </source>
</evidence>
<evidence type="ECO:0000256" key="1">
    <source>
        <dbReference type="SAM" id="Phobius"/>
    </source>
</evidence>
<protein>
    <submittedName>
        <fullName evidence="2">Uncharacterized protein</fullName>
    </submittedName>
</protein>
<keyword evidence="1" id="KW-0472">Membrane</keyword>
<name>A0AAV2D1R3_9ROSI</name>
<dbReference type="Proteomes" id="UP001497516">
    <property type="component" value="Chromosome 10"/>
</dbReference>
<feature type="transmembrane region" description="Helical" evidence="1">
    <location>
        <begin position="24"/>
        <end position="46"/>
    </location>
</feature>
<dbReference type="AlphaFoldDB" id="A0AAV2D1R3"/>
<keyword evidence="1" id="KW-0812">Transmembrane</keyword>
<sequence>MSTPTSPPPTPADVAHSGHRGTSFLPLLVMLLVLTAVVAFVGLLTAGRWAWQRRSGPARPLSTRAQQSLPVRVHAGEVEDGADKECAI</sequence>
<gene>
    <name evidence="2" type="ORF">LTRI10_LOCUS9995</name>
</gene>
<accession>A0AAV2D1R3</accession>
<evidence type="ECO:0000313" key="3">
    <source>
        <dbReference type="Proteomes" id="UP001497516"/>
    </source>
</evidence>
<reference evidence="2 3" key="1">
    <citation type="submission" date="2024-04" db="EMBL/GenBank/DDBJ databases">
        <authorList>
            <person name="Fracassetti M."/>
        </authorList>
    </citation>
    <scope>NUCLEOTIDE SEQUENCE [LARGE SCALE GENOMIC DNA]</scope>
</reference>
<proteinExistence type="predicted"/>
<organism evidence="2 3">
    <name type="scientific">Linum trigynum</name>
    <dbReference type="NCBI Taxonomy" id="586398"/>
    <lineage>
        <taxon>Eukaryota</taxon>
        <taxon>Viridiplantae</taxon>
        <taxon>Streptophyta</taxon>
        <taxon>Embryophyta</taxon>
        <taxon>Tracheophyta</taxon>
        <taxon>Spermatophyta</taxon>
        <taxon>Magnoliopsida</taxon>
        <taxon>eudicotyledons</taxon>
        <taxon>Gunneridae</taxon>
        <taxon>Pentapetalae</taxon>
        <taxon>rosids</taxon>
        <taxon>fabids</taxon>
        <taxon>Malpighiales</taxon>
        <taxon>Linaceae</taxon>
        <taxon>Linum</taxon>
    </lineage>
</organism>
<keyword evidence="1" id="KW-1133">Transmembrane helix</keyword>